<dbReference type="PANTHER" id="PTHR46640">
    <property type="entry name" value="TRIACYLGLYCEROL LIPASE, PUTATIVE (AFU_ORTHOLOGUE AFUA_6G06510)-RELATED"/>
    <property type="match status" value="1"/>
</dbReference>
<evidence type="ECO:0000313" key="6">
    <source>
        <dbReference type="Proteomes" id="UP000286134"/>
    </source>
</evidence>
<accession>A0A420HRS2</accession>
<dbReference type="Pfam" id="PF01764">
    <property type="entry name" value="Lipase_3"/>
    <property type="match status" value="1"/>
</dbReference>
<comment type="caution">
    <text evidence="5">The sequence shown here is derived from an EMBL/GenBank/DDBJ whole genome shotgun (WGS) entry which is preliminary data.</text>
</comment>
<dbReference type="OrthoDB" id="438440at2759"/>
<keyword evidence="6" id="KW-1185">Reference proteome</keyword>
<dbReference type="STRING" id="212602.A0A420HRS2"/>
<gene>
    <name evidence="5" type="ORF">OnM2_054064</name>
</gene>
<proteinExistence type="predicted"/>
<dbReference type="EMBL" id="MCFK01005416">
    <property type="protein sequence ID" value="RKF60128.1"/>
    <property type="molecule type" value="Genomic_DNA"/>
</dbReference>
<organism evidence="5 6">
    <name type="scientific">Erysiphe neolycopersici</name>
    <dbReference type="NCBI Taxonomy" id="212602"/>
    <lineage>
        <taxon>Eukaryota</taxon>
        <taxon>Fungi</taxon>
        <taxon>Dikarya</taxon>
        <taxon>Ascomycota</taxon>
        <taxon>Pezizomycotina</taxon>
        <taxon>Leotiomycetes</taxon>
        <taxon>Erysiphales</taxon>
        <taxon>Erysiphaceae</taxon>
        <taxon>Erysiphe</taxon>
    </lineage>
</organism>
<evidence type="ECO:0000256" key="3">
    <source>
        <dbReference type="SAM" id="Phobius"/>
    </source>
</evidence>
<evidence type="ECO:0000313" key="5">
    <source>
        <dbReference type="EMBL" id="RKF60128.1"/>
    </source>
</evidence>
<keyword evidence="3" id="KW-0812">Transmembrane</keyword>
<dbReference type="GO" id="GO:0016787">
    <property type="term" value="F:hydrolase activity"/>
    <property type="evidence" value="ECO:0007669"/>
    <property type="project" value="UniProtKB-KW"/>
</dbReference>
<dbReference type="Proteomes" id="UP000286134">
    <property type="component" value="Unassembled WGS sequence"/>
</dbReference>
<name>A0A420HRS2_9PEZI</name>
<feature type="transmembrane region" description="Helical" evidence="3">
    <location>
        <begin position="36"/>
        <end position="54"/>
    </location>
</feature>
<dbReference type="Gene3D" id="3.40.50.1820">
    <property type="entry name" value="alpha/beta hydrolase"/>
    <property type="match status" value="1"/>
</dbReference>
<feature type="domain" description="Fungal lipase-type" evidence="4">
    <location>
        <begin position="157"/>
        <end position="357"/>
    </location>
</feature>
<keyword evidence="2" id="KW-0378">Hydrolase</keyword>
<dbReference type="AlphaFoldDB" id="A0A420HRS2"/>
<protein>
    <submittedName>
        <fullName evidence="5">Lipase A</fullName>
    </submittedName>
</protein>
<reference evidence="5 6" key="1">
    <citation type="journal article" date="2018" name="BMC Genomics">
        <title>Comparative genome analyses reveal sequence features reflecting distinct modes of host-adaptation between dicot and monocot powdery mildew.</title>
        <authorList>
            <person name="Wu Y."/>
            <person name="Ma X."/>
            <person name="Pan Z."/>
            <person name="Kale S.D."/>
            <person name="Song Y."/>
            <person name="King H."/>
            <person name="Zhang Q."/>
            <person name="Presley C."/>
            <person name="Deng X."/>
            <person name="Wei C.I."/>
            <person name="Xiao S."/>
        </authorList>
    </citation>
    <scope>NUCLEOTIDE SEQUENCE [LARGE SCALE GENOMIC DNA]</scope>
    <source>
        <strain evidence="5">UMSG2</strain>
    </source>
</reference>
<keyword evidence="3" id="KW-0472">Membrane</keyword>
<dbReference type="CDD" id="cd00519">
    <property type="entry name" value="Lipase_3"/>
    <property type="match status" value="1"/>
</dbReference>
<evidence type="ECO:0000259" key="4">
    <source>
        <dbReference type="Pfam" id="PF01764"/>
    </source>
</evidence>
<dbReference type="InterPro" id="IPR051299">
    <property type="entry name" value="AB_hydrolase_lip/est"/>
</dbReference>
<evidence type="ECO:0000256" key="2">
    <source>
        <dbReference type="ARBA" id="ARBA00022801"/>
    </source>
</evidence>
<dbReference type="GO" id="GO:0006629">
    <property type="term" value="P:lipid metabolic process"/>
    <property type="evidence" value="ECO:0007669"/>
    <property type="project" value="InterPro"/>
</dbReference>
<dbReference type="InterPro" id="IPR029058">
    <property type="entry name" value="AB_hydrolase_fold"/>
</dbReference>
<keyword evidence="1" id="KW-0732">Signal</keyword>
<dbReference type="SUPFAM" id="SSF53474">
    <property type="entry name" value="alpha/beta-Hydrolases"/>
    <property type="match status" value="1"/>
</dbReference>
<evidence type="ECO:0000256" key="1">
    <source>
        <dbReference type="ARBA" id="ARBA00022729"/>
    </source>
</evidence>
<dbReference type="InterPro" id="IPR002921">
    <property type="entry name" value="Fungal_lipase-type"/>
</dbReference>
<keyword evidence="3" id="KW-1133">Transmembrane helix</keyword>
<sequence length="473" mass="53151">MSSSLETINSTSTKFLIKYVNLEFRMLKQLVVTSKITTIAALLLLFPTIFAIVADAHPSLTPRQSQQQESLQSDALWNSNITQELFEELKELARIADISYCAGTYGISKPFVCTTHCKEFPNFELVETFHSSYLPNGGCGYIAIDHGSGQNNGRILVVFRGTHSITDVITDMLMVPQEYTPYSLHPENENVESVSNFLLQPLHGIIQRPLMKIIRQFSPRWTRAGQGHRKNYAPKCTNCTVHLGFWKNYRRIRHLILTNIRSAREKYPEYQLNLVGHSLGGAVATLAALELESLGYSPLVTTFGEPRLGNHGLRDYIDATFNLRSENSNSLTGFPSSKSRFRRVTHINDPFPLLPTNDLNYRPHAGEIFISKRKTPQTVENLRLCFGDEDVNCIAGGNTGETLKLLSETLRAKAKTNDSSMANEISELKKRGTNGILIPNLLQLYFSHVDYFTRMDLCFLPGGGPIDLKSDEI</sequence>
<dbReference type="PANTHER" id="PTHR46640:SF1">
    <property type="entry name" value="FUNGAL LIPASE-LIKE DOMAIN-CONTAINING PROTEIN-RELATED"/>
    <property type="match status" value="1"/>
</dbReference>